<dbReference type="Proteomes" id="UP000004840">
    <property type="component" value="Unassembled WGS sequence"/>
</dbReference>
<sequence>MEFESLLPQATSAAIATAALFVASHAMDQTQRAPKQNENVEMLSSQKPQ</sequence>
<dbReference type="AlphaFoldDB" id="G7HXG4"/>
<proteinExistence type="predicted"/>
<evidence type="ECO:0000313" key="3">
    <source>
        <dbReference type="Proteomes" id="UP000004840"/>
    </source>
</evidence>
<dbReference type="EMBL" id="CAFW01000047">
    <property type="protein sequence ID" value="CCE54879.1"/>
    <property type="molecule type" value="Genomic_DNA"/>
</dbReference>
<accession>G7HXG4</accession>
<name>G7HXG4_9CORY</name>
<evidence type="ECO:0000256" key="1">
    <source>
        <dbReference type="SAM" id="MobiDB-lite"/>
    </source>
</evidence>
<evidence type="ECO:0000313" key="2">
    <source>
        <dbReference type="EMBL" id="CCE54879.1"/>
    </source>
</evidence>
<reference evidence="2 3" key="1">
    <citation type="journal article" date="2012" name="J. Bacteriol.">
        <title>Genome Sequence of Corynebacterium casei UCMA 3821, Isolated from a Smear-Ripened Cheese.</title>
        <authorList>
            <person name="Monnet C."/>
            <person name="Loux V."/>
            <person name="Bento P."/>
            <person name="Gibrat J.F."/>
            <person name="Straub C."/>
            <person name="Bonnarme P."/>
            <person name="Landaud S."/>
            <person name="Irlinger F."/>
        </authorList>
    </citation>
    <scope>NUCLEOTIDE SEQUENCE [LARGE SCALE GENOMIC DNA]</scope>
    <source>
        <strain evidence="2 3">UCMA 3821</strain>
    </source>
</reference>
<comment type="caution">
    <text evidence="2">The sequence shown here is derived from an EMBL/GenBank/DDBJ whole genome shotgun (WGS) entry which is preliminary data.</text>
</comment>
<organism evidence="2 3">
    <name type="scientific">Corynebacterium casei UCMA 3821</name>
    <dbReference type="NCBI Taxonomy" id="1110505"/>
    <lineage>
        <taxon>Bacteria</taxon>
        <taxon>Bacillati</taxon>
        <taxon>Actinomycetota</taxon>
        <taxon>Actinomycetes</taxon>
        <taxon>Mycobacteriales</taxon>
        <taxon>Corynebacteriaceae</taxon>
        <taxon>Corynebacterium</taxon>
    </lineage>
</organism>
<gene>
    <name evidence="2" type="ORF">CCAS_06610</name>
</gene>
<feature type="region of interest" description="Disordered" evidence="1">
    <location>
        <begin position="30"/>
        <end position="49"/>
    </location>
</feature>
<protein>
    <submittedName>
        <fullName evidence="2">Uncharacterized protein</fullName>
    </submittedName>
</protein>